<keyword evidence="1" id="KW-0808">Transferase</keyword>
<reference evidence="2" key="1">
    <citation type="submission" date="2017-11" db="EMBL/GenBank/DDBJ databases">
        <authorList>
            <person name="Zhu W."/>
        </authorList>
    </citation>
    <scope>NUCLEOTIDE SEQUENCE [LARGE SCALE GENOMIC DNA]</scope>
    <source>
        <strain evidence="2">CAU 1051</strain>
    </source>
</reference>
<dbReference type="InterPro" id="IPR016181">
    <property type="entry name" value="Acyl_CoA_acyltransferase"/>
</dbReference>
<protein>
    <submittedName>
        <fullName evidence="1">N-acetyltransferase</fullName>
    </submittedName>
</protein>
<dbReference type="RefSeq" id="WP_115748949.1">
    <property type="nucleotide sequence ID" value="NZ_PIOD01000005.1"/>
</dbReference>
<dbReference type="SUPFAM" id="SSF55729">
    <property type="entry name" value="Acyl-CoA N-acyltransferases (Nat)"/>
    <property type="match status" value="1"/>
</dbReference>
<dbReference type="Proteomes" id="UP000256520">
    <property type="component" value="Unassembled WGS sequence"/>
</dbReference>
<keyword evidence="2" id="KW-1185">Reference proteome</keyword>
<dbReference type="AlphaFoldDB" id="A0A3D8PYA8"/>
<dbReference type="PANTHER" id="PTHR43415:SF3">
    <property type="entry name" value="GNAT-FAMILY ACETYLTRANSFERASE"/>
    <property type="match status" value="1"/>
</dbReference>
<dbReference type="GO" id="GO:0016740">
    <property type="term" value="F:transferase activity"/>
    <property type="evidence" value="ECO:0007669"/>
    <property type="project" value="UniProtKB-KW"/>
</dbReference>
<accession>A0A3D8PYA8</accession>
<name>A0A3D8PYA8_9BACI</name>
<gene>
    <name evidence="1" type="ORF">CWR45_05985</name>
</gene>
<organism evidence="1 2">
    <name type="scientific">Oceanobacillus chungangensis</name>
    <dbReference type="NCBI Taxonomy" id="1229152"/>
    <lineage>
        <taxon>Bacteria</taxon>
        <taxon>Bacillati</taxon>
        <taxon>Bacillota</taxon>
        <taxon>Bacilli</taxon>
        <taxon>Bacillales</taxon>
        <taxon>Bacillaceae</taxon>
        <taxon>Oceanobacillus</taxon>
    </lineage>
</organism>
<dbReference type="PANTHER" id="PTHR43415">
    <property type="entry name" value="SPERMIDINE N(1)-ACETYLTRANSFERASE"/>
    <property type="match status" value="1"/>
</dbReference>
<evidence type="ECO:0000313" key="2">
    <source>
        <dbReference type="Proteomes" id="UP000256520"/>
    </source>
</evidence>
<dbReference type="EMBL" id="PIOD01000005">
    <property type="protein sequence ID" value="RDW20772.1"/>
    <property type="molecule type" value="Genomic_DNA"/>
</dbReference>
<evidence type="ECO:0000313" key="1">
    <source>
        <dbReference type="EMBL" id="RDW20772.1"/>
    </source>
</evidence>
<dbReference type="OrthoDB" id="9811523at2"/>
<sequence>MLIGEFVGLRAIDKSDLSTLLEWRNKPDFRLFFREYRELNYDNQLQWYEKYVLNDPNTRMFAITALDTGELIGACGLCYIDWINRNADFSIYIGKDGKYIDEIFAVDAAKVMEKYGYEELNLHKLWAEIYSIDDKKKAFFQNLNFKLEGTLKETHWTEGQWVDSLYFGKINTSVLQ</sequence>
<dbReference type="Pfam" id="PF13420">
    <property type="entry name" value="Acetyltransf_4"/>
    <property type="match status" value="1"/>
</dbReference>
<comment type="caution">
    <text evidence="1">The sequence shown here is derived from an EMBL/GenBank/DDBJ whole genome shotgun (WGS) entry which is preliminary data.</text>
</comment>
<dbReference type="Gene3D" id="3.40.630.30">
    <property type="match status" value="1"/>
</dbReference>
<proteinExistence type="predicted"/>